<comment type="subcellular location">
    <subcellularLocation>
        <location evidence="4">Cytoplasm</location>
    </subcellularLocation>
</comment>
<protein>
    <recommendedName>
        <fullName evidence="4">tRNA(Met) cytidine acetate ligase</fullName>
        <ecNumber evidence="4">6.3.4.-</ecNumber>
    </recommendedName>
</protein>
<comment type="catalytic activity">
    <reaction evidence="4">
        <text>cytidine(34) in elongator tRNA(Met) + acetate + ATP = N(4)-acetylcytidine(34) in elongator tRNA(Met) + AMP + diphosphate</text>
        <dbReference type="Rhea" id="RHEA:58144"/>
        <dbReference type="Rhea" id="RHEA-COMP:10693"/>
        <dbReference type="Rhea" id="RHEA-COMP:10694"/>
        <dbReference type="ChEBI" id="CHEBI:30089"/>
        <dbReference type="ChEBI" id="CHEBI:30616"/>
        <dbReference type="ChEBI" id="CHEBI:33019"/>
        <dbReference type="ChEBI" id="CHEBI:74900"/>
        <dbReference type="ChEBI" id="CHEBI:82748"/>
        <dbReference type="ChEBI" id="CHEBI:456215"/>
    </reaction>
</comment>
<feature type="binding site" evidence="4">
    <location>
        <position position="152"/>
    </location>
    <ligand>
        <name>ATP</name>
        <dbReference type="ChEBI" id="CHEBI:30616"/>
    </ligand>
</feature>
<dbReference type="SUPFAM" id="SSF52374">
    <property type="entry name" value="Nucleotidylyl transferase"/>
    <property type="match status" value="1"/>
</dbReference>
<dbReference type="GO" id="GO:0000049">
    <property type="term" value="F:tRNA binding"/>
    <property type="evidence" value="ECO:0007669"/>
    <property type="project" value="UniProtKB-KW"/>
</dbReference>
<dbReference type="InterPro" id="IPR008513">
    <property type="entry name" value="tRNA(Met)_cyd_acetate_ligase"/>
</dbReference>
<dbReference type="GO" id="GO:0016879">
    <property type="term" value="F:ligase activity, forming carbon-nitrogen bonds"/>
    <property type="evidence" value="ECO:0007669"/>
    <property type="project" value="UniProtKB-UniRule"/>
</dbReference>
<keyword evidence="3 4" id="KW-0819">tRNA processing</keyword>
<dbReference type="EC" id="6.3.4.-" evidence="4"/>
<dbReference type="EMBL" id="UHDP01000003">
    <property type="protein sequence ID" value="SUM47129.1"/>
    <property type="molecule type" value="Genomic_DNA"/>
</dbReference>
<accession>A0A380G7K5</accession>
<dbReference type="STRING" id="1141106.GCA_000308095_01644"/>
<organism evidence="5 6">
    <name type="scientific">Staphylococcus intermedius NCTC 11048</name>
    <dbReference type="NCBI Taxonomy" id="1141106"/>
    <lineage>
        <taxon>Bacteria</taxon>
        <taxon>Bacillati</taxon>
        <taxon>Bacillota</taxon>
        <taxon>Bacilli</taxon>
        <taxon>Bacillales</taxon>
        <taxon>Staphylococcaceae</taxon>
        <taxon>Staphylococcus</taxon>
        <taxon>Staphylococcus intermedius group</taxon>
    </lineage>
</organism>
<reference evidence="5 6" key="1">
    <citation type="submission" date="2018-06" db="EMBL/GenBank/DDBJ databases">
        <authorList>
            <consortium name="Pathogen Informatics"/>
            <person name="Doyle S."/>
        </authorList>
    </citation>
    <scope>NUCLEOTIDE SEQUENCE [LARGE SCALE GENOMIC DNA]</scope>
    <source>
        <strain evidence="6">NCTC 11048</strain>
    </source>
</reference>
<keyword evidence="4" id="KW-0694">RNA-binding</keyword>
<proteinExistence type="inferred from homology"/>
<keyword evidence="1 4" id="KW-0820">tRNA-binding</keyword>
<keyword evidence="4" id="KW-0547">Nucleotide-binding</keyword>
<dbReference type="AlphaFoldDB" id="A0A380G7K5"/>
<evidence type="ECO:0000313" key="6">
    <source>
        <dbReference type="Proteomes" id="UP000255549"/>
    </source>
</evidence>
<dbReference type="GO" id="GO:0006400">
    <property type="term" value="P:tRNA modification"/>
    <property type="evidence" value="ECO:0007669"/>
    <property type="project" value="UniProtKB-UniRule"/>
</dbReference>
<evidence type="ECO:0000256" key="2">
    <source>
        <dbReference type="ARBA" id="ARBA00022598"/>
    </source>
</evidence>
<dbReference type="GO" id="GO:0005524">
    <property type="term" value="F:ATP binding"/>
    <property type="evidence" value="ECO:0007669"/>
    <property type="project" value="UniProtKB-KW"/>
</dbReference>
<feature type="binding site" evidence="4">
    <location>
        <position position="100"/>
    </location>
    <ligand>
        <name>ATP</name>
        <dbReference type="ChEBI" id="CHEBI:30616"/>
    </ligand>
</feature>
<keyword evidence="4" id="KW-0963">Cytoplasm</keyword>
<name>A0A380G7K5_STAIN</name>
<sequence>MKSVAIITEYHPFHNGHLYQAKQSQQLSQSDVTIAIMSGQFMMRGMPAMYNKFKRAQMATAGVDLVVEMPLVGSLSSSDIFAQMGVKVADYLQADVLSFGSESGELSQLEHAAQQLIQLENTPAFQTAIKSGKSYARIAAETLQSDLLSQPNNILAIAYLKQLQRQQSTMQPMTIPRTEVQHHDTDMHHASMASGTAIRKGIVNGDLTWQRMVPEQNIPLMTTPFNDQQRLFDLLKFSILQQTPETLKHIYTMSEGFENRLYRAALSSTDYTSFMQKLKTKRYTYTHIQRILMNVLLNFQYADVSDEVHAVRVLAMTPQGQRYLKYLKVHFPERRIITTINRETAKLFQNEGKATGIYNVLTGDSMTDFNTPVYVRGR</sequence>
<keyword evidence="2 4" id="KW-0436">Ligase</keyword>
<feature type="binding site" evidence="4">
    <location>
        <begin position="7"/>
        <end position="20"/>
    </location>
    <ligand>
        <name>ATP</name>
        <dbReference type="ChEBI" id="CHEBI:30616"/>
    </ligand>
</feature>
<dbReference type="OrthoDB" id="9769796at2"/>
<dbReference type="GO" id="GO:0005737">
    <property type="term" value="C:cytoplasm"/>
    <property type="evidence" value="ECO:0007669"/>
    <property type="project" value="UniProtKB-SubCell"/>
</dbReference>
<dbReference type="RefSeq" id="WP_019168155.1">
    <property type="nucleotide sequence ID" value="NZ_CAIB01000119.1"/>
</dbReference>
<dbReference type="PANTHER" id="PTHR37825">
    <property type="entry name" value="TRNA(MET) CYTIDINE ACETATE LIGASE"/>
    <property type="match status" value="1"/>
</dbReference>
<evidence type="ECO:0000256" key="3">
    <source>
        <dbReference type="ARBA" id="ARBA00022694"/>
    </source>
</evidence>
<keyword evidence="4" id="KW-0067">ATP-binding</keyword>
<dbReference type="HAMAP" id="MF_01539">
    <property type="entry name" value="TmcAL"/>
    <property type="match status" value="1"/>
</dbReference>
<keyword evidence="6" id="KW-1185">Reference proteome</keyword>
<comment type="function">
    <text evidence="4">Catalyzes the formation of N(4)-acetylcytidine (ac(4)C) at the wobble position of elongator tRNA(Met), using acetate and ATP as substrates. First activates an acetate ion to form acetyladenylate (Ac-AMP) and then transfers the acetyl group to tRNA to form ac(4)C34.</text>
</comment>
<evidence type="ECO:0000313" key="5">
    <source>
        <dbReference type="EMBL" id="SUM47129.1"/>
    </source>
</evidence>
<comment type="similarity">
    <text evidence="4">Belongs to the TmcAL family.</text>
</comment>
<dbReference type="PANTHER" id="PTHR37825:SF1">
    <property type="entry name" value="TRNA(MET) CYTIDINE ACETATE LIGASE"/>
    <property type="match status" value="1"/>
</dbReference>
<evidence type="ECO:0000256" key="1">
    <source>
        <dbReference type="ARBA" id="ARBA00022555"/>
    </source>
</evidence>
<feature type="binding site" evidence="4">
    <location>
        <position position="177"/>
    </location>
    <ligand>
        <name>ATP</name>
        <dbReference type="ChEBI" id="CHEBI:30616"/>
    </ligand>
</feature>
<comment type="caution">
    <text evidence="4">Lacks conserved residue(s) required for the propagation of feature annotation.</text>
</comment>
<dbReference type="NCBIfam" id="NF010191">
    <property type="entry name" value="PRK13670.1"/>
    <property type="match status" value="1"/>
</dbReference>
<dbReference type="Pfam" id="PF05636">
    <property type="entry name" value="HIGH_NTase1"/>
    <property type="match status" value="1"/>
</dbReference>
<evidence type="ECO:0000256" key="4">
    <source>
        <dbReference type="HAMAP-Rule" id="MF_01539"/>
    </source>
</evidence>
<dbReference type="InterPro" id="IPR014729">
    <property type="entry name" value="Rossmann-like_a/b/a_fold"/>
</dbReference>
<dbReference type="Proteomes" id="UP000255549">
    <property type="component" value="Unassembled WGS sequence"/>
</dbReference>
<dbReference type="Gene3D" id="3.40.50.620">
    <property type="entry name" value="HUPs"/>
    <property type="match status" value="1"/>
</dbReference>
<gene>
    <name evidence="4" type="primary">tmcAL</name>
    <name evidence="5" type="ORF">NCTC11048_02200</name>
</gene>